<name>A0A1H7I0M5_9PROT</name>
<keyword evidence="5" id="KW-1185">Reference proteome</keyword>
<dbReference type="OrthoDB" id="336698at2"/>
<sequence length="525" mass="57546">MKTIYRIYPAIGIARIGNSETAYFLGPESPGLVPKGPYRDTSSNGQIKGKIKPQGVRFRIYKFNRDDFGKETLDNEVLPDEKTNITWSAHLANRKSAGGQFPPGGLSAPPRNAEYDRAGLVIDASLQSISGKNKTAVPLSGEINFIKNGNIEGSAKVALGRMLTDAQGHLIVVGGPGKSGSPIGRGLDSFANNDGWYDGVSDGPVSAVIEIEGEAAVSAEGGAWVVVAPPSYAPGIENVTTWYDQALNVAVRNFSPRLIKKVPSFTQDIYPILKRAVLIHWVVEQKNRYHGSAGNFLSEARLSKLADKSEEARPSREGVFKWLMKPNTRVDPNTPPPDLPPAMPKVNSGLDPDNPERGEYTALTEYQYAMMGKWSRGEFHADWTSEPVPVPFEKLPLGQRPDSLTRAALEGCIGAPFFPGIEVTYVIAQAATYEASFRIKQTLPPGFLTEYMAVPWQADFYACGELWWPAQRPVDVVTATGEIQPFSRGIQDYADMVHWWSELGFIMRKGAKFVEDERNPIDGVS</sequence>
<organism evidence="4 5">
    <name type="scientific">Nitrosovibrio tenuis</name>
    <dbReference type="NCBI Taxonomy" id="1233"/>
    <lineage>
        <taxon>Bacteria</taxon>
        <taxon>Pseudomonadati</taxon>
        <taxon>Pseudomonadota</taxon>
        <taxon>Betaproteobacteria</taxon>
        <taxon>Nitrosomonadales</taxon>
        <taxon>Nitrosomonadaceae</taxon>
        <taxon>Nitrosovibrio</taxon>
    </lineage>
</organism>
<dbReference type="Pfam" id="PF18417">
    <property type="entry name" value="LodA_C"/>
    <property type="match status" value="1"/>
</dbReference>
<evidence type="ECO:0000313" key="4">
    <source>
        <dbReference type="EMBL" id="SEK55934.1"/>
    </source>
</evidence>
<reference evidence="4 5" key="1">
    <citation type="submission" date="2016-10" db="EMBL/GenBank/DDBJ databases">
        <authorList>
            <person name="de Groot N.N."/>
        </authorList>
    </citation>
    <scope>NUCLEOTIDE SEQUENCE [LARGE SCALE GENOMIC DNA]</scope>
    <source>
        <strain evidence="4 5">Nv1</strain>
    </source>
</reference>
<gene>
    <name evidence="4" type="ORF">SAMN05216387_10217</name>
</gene>
<dbReference type="STRING" id="1233.SAMN05216387_10217"/>
<feature type="compositionally biased region" description="Pro residues" evidence="1">
    <location>
        <begin position="333"/>
        <end position="343"/>
    </location>
</feature>
<dbReference type="EMBL" id="FOBH01000002">
    <property type="protein sequence ID" value="SEK55934.1"/>
    <property type="molecule type" value="Genomic_DNA"/>
</dbReference>
<evidence type="ECO:0008006" key="6">
    <source>
        <dbReference type="Google" id="ProtNLM"/>
    </source>
</evidence>
<feature type="domain" description="L-Lysine epsilon oxidase N-terminal" evidence="2">
    <location>
        <begin position="8"/>
        <end position="227"/>
    </location>
</feature>
<protein>
    <recommendedName>
        <fullName evidence="6">L-lysine 6-oxidase</fullName>
    </recommendedName>
</protein>
<dbReference type="AlphaFoldDB" id="A0A1H7I0M5"/>
<proteinExistence type="predicted"/>
<dbReference type="RefSeq" id="WP_090826921.1">
    <property type="nucleotide sequence ID" value="NZ_FOBH01000002.1"/>
</dbReference>
<evidence type="ECO:0000259" key="2">
    <source>
        <dbReference type="Pfam" id="PF17990"/>
    </source>
</evidence>
<evidence type="ECO:0000259" key="3">
    <source>
        <dbReference type="Pfam" id="PF18417"/>
    </source>
</evidence>
<dbReference type="Pfam" id="PF17990">
    <property type="entry name" value="LodA_N"/>
    <property type="match status" value="1"/>
</dbReference>
<dbReference type="CDD" id="cd14730">
    <property type="entry name" value="LodA_like"/>
    <property type="match status" value="1"/>
</dbReference>
<dbReference type="Proteomes" id="UP000198620">
    <property type="component" value="Unassembled WGS sequence"/>
</dbReference>
<dbReference type="InterPro" id="IPR041168">
    <property type="entry name" value="LodA_N"/>
</dbReference>
<accession>A0A1H7I0M5</accession>
<dbReference type="InterPro" id="IPR041173">
    <property type="entry name" value="LodA_C"/>
</dbReference>
<evidence type="ECO:0000313" key="5">
    <source>
        <dbReference type="Proteomes" id="UP000198620"/>
    </source>
</evidence>
<feature type="domain" description="L-lysine epsilon oxidase C-terminal" evidence="3">
    <location>
        <begin position="357"/>
        <end position="473"/>
    </location>
</feature>
<evidence type="ECO:0000256" key="1">
    <source>
        <dbReference type="SAM" id="MobiDB-lite"/>
    </source>
</evidence>
<feature type="region of interest" description="Disordered" evidence="1">
    <location>
        <begin position="326"/>
        <end position="354"/>
    </location>
</feature>
<dbReference type="InterPro" id="IPR033798">
    <property type="entry name" value="LodA-like"/>
</dbReference>